<dbReference type="InterPro" id="IPR052579">
    <property type="entry name" value="Zinc_finger_SWIM"/>
</dbReference>
<dbReference type="Proteomes" id="UP000765509">
    <property type="component" value="Unassembled WGS sequence"/>
</dbReference>
<feature type="region of interest" description="Disordered" evidence="1">
    <location>
        <begin position="1"/>
        <end position="29"/>
    </location>
</feature>
<organism evidence="2 3">
    <name type="scientific">Austropuccinia psidii MF-1</name>
    <dbReference type="NCBI Taxonomy" id="1389203"/>
    <lineage>
        <taxon>Eukaryota</taxon>
        <taxon>Fungi</taxon>
        <taxon>Dikarya</taxon>
        <taxon>Basidiomycota</taxon>
        <taxon>Pucciniomycotina</taxon>
        <taxon>Pucciniomycetes</taxon>
        <taxon>Pucciniales</taxon>
        <taxon>Sphaerophragmiaceae</taxon>
        <taxon>Austropuccinia</taxon>
    </lineage>
</organism>
<reference evidence="2" key="1">
    <citation type="submission" date="2021-03" db="EMBL/GenBank/DDBJ databases">
        <title>Draft genome sequence of rust myrtle Austropuccinia psidii MF-1, a brazilian biotype.</title>
        <authorList>
            <person name="Quecine M.C."/>
            <person name="Pachon D.M.R."/>
            <person name="Bonatelli M.L."/>
            <person name="Correr F.H."/>
            <person name="Franceschini L.M."/>
            <person name="Leite T.F."/>
            <person name="Margarido G.R.A."/>
            <person name="Almeida C.A."/>
            <person name="Ferrarezi J.A."/>
            <person name="Labate C.A."/>
        </authorList>
    </citation>
    <scope>NUCLEOTIDE SEQUENCE</scope>
    <source>
        <strain evidence="2">MF-1</strain>
    </source>
</reference>
<evidence type="ECO:0000256" key="1">
    <source>
        <dbReference type="SAM" id="MobiDB-lite"/>
    </source>
</evidence>
<gene>
    <name evidence="2" type="ORF">O181_023768</name>
</gene>
<proteinExistence type="predicted"/>
<protein>
    <submittedName>
        <fullName evidence="2">Uncharacterized protein</fullName>
    </submittedName>
</protein>
<dbReference type="OrthoDB" id="3356549at2759"/>
<dbReference type="PANTHER" id="PTHR31569">
    <property type="entry name" value="SWIM-TYPE DOMAIN-CONTAINING PROTEIN"/>
    <property type="match status" value="1"/>
</dbReference>
<accession>A0A9Q3CHN9</accession>
<dbReference type="AlphaFoldDB" id="A0A9Q3CHN9"/>
<sequence length="166" mass="19253">MTHNKIQIGCDRSGTPNTHKNSSKTVNSRKIDGPFRLHVRKHSKSTTWTLIVKNPDHSNDANEDIMAHTDLRKLNKKETSQIAQMSELLLIPRQIQAQLCSQRESDRPVMLKDIYNQVRKIKKEKLQGRIPIDSLVETHQEEKFVWYSERNVEGHITSFFSLTPLP</sequence>
<dbReference type="PANTHER" id="PTHR31569:SF4">
    <property type="entry name" value="SWIM-TYPE DOMAIN-CONTAINING PROTEIN"/>
    <property type="match status" value="1"/>
</dbReference>
<evidence type="ECO:0000313" key="3">
    <source>
        <dbReference type="Proteomes" id="UP000765509"/>
    </source>
</evidence>
<dbReference type="EMBL" id="AVOT02007506">
    <property type="protein sequence ID" value="MBW0484053.1"/>
    <property type="molecule type" value="Genomic_DNA"/>
</dbReference>
<evidence type="ECO:0000313" key="2">
    <source>
        <dbReference type="EMBL" id="MBW0484053.1"/>
    </source>
</evidence>
<name>A0A9Q3CHN9_9BASI</name>
<comment type="caution">
    <text evidence="2">The sequence shown here is derived from an EMBL/GenBank/DDBJ whole genome shotgun (WGS) entry which is preliminary data.</text>
</comment>
<keyword evidence="3" id="KW-1185">Reference proteome</keyword>
<feature type="compositionally biased region" description="Polar residues" evidence="1">
    <location>
        <begin position="14"/>
        <end position="28"/>
    </location>
</feature>